<dbReference type="Proteomes" id="UP000002495">
    <property type="component" value="Chromosome"/>
</dbReference>
<reference evidence="2 3" key="1">
    <citation type="journal article" date="2003" name="Proc. Natl. Acad. Sci. U.S.A.">
        <title>The complete genome sequence of the carcinogenic bacterium Helicobacter hepaticus.</title>
        <authorList>
            <person name="Suerbaum S."/>
            <person name="Josenhans C."/>
            <person name="Sterzenbach T."/>
            <person name="Drescher B."/>
            <person name="Brandt P."/>
            <person name="Bell M."/>
            <person name="Droege M."/>
            <person name="Fartmann B."/>
            <person name="Fischer H.-P."/>
            <person name="Ge Z."/>
            <person name="Hoerster A."/>
            <person name="Holland R."/>
            <person name="Klein K."/>
            <person name="Koenig J."/>
            <person name="Macko L."/>
            <person name="Mendz G.L."/>
            <person name="Nyakatura G."/>
            <person name="Schauer D.B."/>
            <person name="Shen Z."/>
            <person name="Weber J."/>
            <person name="Frosch M."/>
            <person name="Fox J.G."/>
        </authorList>
    </citation>
    <scope>NUCLEOTIDE SEQUENCE [LARGE SCALE GENOMIC DNA]</scope>
    <source>
        <strain evidence="3">ATCC 51449 / 3B1</strain>
    </source>
</reference>
<evidence type="ECO:0000313" key="2">
    <source>
        <dbReference type="EMBL" id="AAP77285.1"/>
    </source>
</evidence>
<dbReference type="EMBL" id="AE017125">
    <property type="protein sequence ID" value="AAP77285.1"/>
    <property type="molecule type" value="Genomic_DNA"/>
</dbReference>
<dbReference type="GO" id="GO:0032049">
    <property type="term" value="P:cardiolipin biosynthetic process"/>
    <property type="evidence" value="ECO:0007669"/>
    <property type="project" value="UniProtKB-ARBA"/>
</dbReference>
<dbReference type="Gene3D" id="3.30.870.10">
    <property type="entry name" value="Endonuclease Chain A"/>
    <property type="match status" value="2"/>
</dbReference>
<dbReference type="SMART" id="SM00155">
    <property type="entry name" value="PLDc"/>
    <property type="match status" value="2"/>
</dbReference>
<dbReference type="PANTHER" id="PTHR21248:SF12">
    <property type="entry name" value="CARDIOLIPIN SYNTHASE C"/>
    <property type="match status" value="1"/>
</dbReference>
<keyword evidence="3" id="KW-1185">Reference proteome</keyword>
<dbReference type="PROSITE" id="PS50035">
    <property type="entry name" value="PLD"/>
    <property type="match status" value="2"/>
</dbReference>
<dbReference type="RefSeq" id="WP_011115530.1">
    <property type="nucleotide sequence ID" value="NC_004917.1"/>
</dbReference>
<dbReference type="eggNOG" id="COG1502">
    <property type="taxonomic scope" value="Bacteria"/>
</dbReference>
<sequence length="520" mass="59363">MQSIYSVFFSSTNIALLCLICLFIFAGCSSIVASTKDIKDPLALQSNPTPVFDPVLTAIGMPYQNKLKQNPTITGGMLVSDGLDAFLHRAYLARMAEKSIVLQTYIYKNDLASRILMHEIWLAAQRGVIVKMLIDDNGLDSDFSDIIALNSHPNIEVKIFNPYKNRSKILRYPEMVFDFNRINHRMHNKLFIVDDIALIIGGRNIADNYFDQNHHINFVDTDVLFIGNVAMEGKKNFYEYWNFHRSIPVSLLKFKTPLKKLKSSMESLKANPEWAHYEEKINTLIKKYKNKSFEVFWGNAVFIADKPEKIQDPQAPKPIAKALAKILNFTYNNLYISAAYFVPSKEGIKRFKTLIASGVDINILTNSLASTDSLVVYSAWERYRGTLIKEGANIYEYQYQGRGKSKLRDKISKSKASLHSKSIVFDDSITWIGSFNLDPRSTHLNTECVVIFDNPKFAKVFKADLMTDMESAWHVYNKNGKTLWEGDDESKTEIFTYPPDTGIWTRILKTLAKILPESQI</sequence>
<dbReference type="HOGENOM" id="CLU_026287_0_0_7"/>
<dbReference type="CDD" id="cd09113">
    <property type="entry name" value="PLDc_ymdC_like_2"/>
    <property type="match status" value="1"/>
</dbReference>
<feature type="domain" description="PLD phosphodiesterase" evidence="1">
    <location>
        <begin position="182"/>
        <end position="209"/>
    </location>
</feature>
<dbReference type="InterPro" id="IPR001736">
    <property type="entry name" value="PLipase_D/transphosphatidylase"/>
</dbReference>
<dbReference type="OrthoDB" id="9762009at2"/>
<dbReference type="SUPFAM" id="SSF56024">
    <property type="entry name" value="Phospholipase D/nuclease"/>
    <property type="match status" value="2"/>
</dbReference>
<dbReference type="CDD" id="cd09111">
    <property type="entry name" value="PLDc_ymdC_like_1"/>
    <property type="match status" value="1"/>
</dbReference>
<dbReference type="PANTHER" id="PTHR21248">
    <property type="entry name" value="CARDIOLIPIN SYNTHASE"/>
    <property type="match status" value="1"/>
</dbReference>
<dbReference type="GO" id="GO:0030572">
    <property type="term" value="F:phosphatidyltransferase activity"/>
    <property type="evidence" value="ECO:0007669"/>
    <property type="project" value="UniProtKB-ARBA"/>
</dbReference>
<evidence type="ECO:0000313" key="3">
    <source>
        <dbReference type="Proteomes" id="UP000002495"/>
    </source>
</evidence>
<dbReference type="InterPro" id="IPR025202">
    <property type="entry name" value="PLD-like_dom"/>
</dbReference>
<dbReference type="AlphaFoldDB" id="Q7VIB9"/>
<dbReference type="Pfam" id="PF13091">
    <property type="entry name" value="PLDc_2"/>
    <property type="match status" value="2"/>
</dbReference>
<evidence type="ECO:0000259" key="1">
    <source>
        <dbReference type="PROSITE" id="PS50035"/>
    </source>
</evidence>
<name>Q7VIB9_HELHP</name>
<organism evidence="2 3">
    <name type="scientific">Helicobacter hepaticus (strain ATCC 51449 / 3B1)</name>
    <dbReference type="NCBI Taxonomy" id="235279"/>
    <lineage>
        <taxon>Bacteria</taxon>
        <taxon>Pseudomonadati</taxon>
        <taxon>Campylobacterota</taxon>
        <taxon>Epsilonproteobacteria</taxon>
        <taxon>Campylobacterales</taxon>
        <taxon>Helicobacteraceae</taxon>
        <taxon>Helicobacter</taxon>
    </lineage>
</organism>
<proteinExistence type="predicted"/>
<accession>Q7VIB9</accession>
<gene>
    <name evidence="2" type="ordered locus">HH_0688</name>
</gene>
<feature type="domain" description="PLD phosphodiesterase" evidence="1">
    <location>
        <begin position="414"/>
        <end position="441"/>
    </location>
</feature>
<protein>
    <recommendedName>
        <fullName evidence="1">PLD phosphodiesterase domain-containing protein</fullName>
    </recommendedName>
</protein>
<dbReference type="STRING" id="235279.HH_0688"/>
<dbReference type="KEGG" id="hhe:HH_0688"/>